<feature type="region of interest" description="Disordered" evidence="11">
    <location>
        <begin position="1"/>
        <end position="83"/>
    </location>
</feature>
<reference evidence="13" key="1">
    <citation type="submission" date="2017-09" db="EMBL/GenBank/DDBJ databases">
        <title>Polyketide synthases of a Diaporthe helianthi virulent isolate.</title>
        <authorList>
            <person name="Baroncelli R."/>
        </authorList>
    </citation>
    <scope>NUCLEOTIDE SEQUENCE [LARGE SCALE GENOMIC DNA]</scope>
    <source>
        <strain evidence="13">7/96</strain>
    </source>
</reference>
<dbReference type="PANTHER" id="PTHR13780">
    <property type="entry name" value="AMP-ACTIVATED PROTEIN KINASE, GAMMA REGULATORY SUBUNIT"/>
    <property type="match status" value="1"/>
</dbReference>
<dbReference type="PROSITE" id="PS51371">
    <property type="entry name" value="CBS"/>
    <property type="match status" value="1"/>
</dbReference>
<dbReference type="CDD" id="cd02205">
    <property type="entry name" value="CBS_pair_SF"/>
    <property type="match status" value="2"/>
</dbReference>
<evidence type="ECO:0000259" key="12">
    <source>
        <dbReference type="PROSITE" id="PS51371"/>
    </source>
</evidence>
<comment type="subcellular location">
    <subcellularLocation>
        <location evidence="2 9">Cytoplasm</location>
    </subcellularLocation>
</comment>
<evidence type="ECO:0000256" key="3">
    <source>
        <dbReference type="ARBA" id="ARBA00006624"/>
    </source>
</evidence>
<dbReference type="PANTHER" id="PTHR13780:SF36">
    <property type="entry name" value="CBS DOMAIN-CONTAINING PROTEIN"/>
    <property type="match status" value="1"/>
</dbReference>
<sequence>MDQQQQQQGKQPSPASSGTSLDKLSHPNLYSTSPGQFPGLPQRSPSNSSLHKSVHSHAHRSSFAENLRNHHAPPSPRTSRHPSFTQAAVQDLINHPPSSRQPNPKFAGRDWREVQVGELVALNTDEVRWVDLDSSVEEATMALVKGNAAGNCVLVKDGPQKKAVSTFDYRDLNAYLLAVVGLARPDDEHVALYDTIATRAREREAIPLRDIQPICRPEQLLSLPPETFLPGAIEVFGSGVHRMLIMSDEGEVTGVLSQLKLLEFFWNEGINFPTIDRLYPVLLRDLQIGSQRIISINADAPLAEALMLMSNEGLTSVAVIDNASNVVGNISSADVRLLTSAASLPLLQSSCMHFITVILSERGMEKGRDSVPVFYVNPYQTLAATVAKLVATRSHRMWVVESASPSPSAPATPLLGPVGQSTTAWSAGGNAAAMQSTSGQTTAVSGAAAAAGSNNNNNSSSSSSSNTAASPPASATAINTTTSTQAQQIQTSAPPSPLPMSSSVFSPTAGAGGSSASIPAAALPGAHLSGRLTGVISLTDILNLFARSSGLNPADPGEQRAMRRRSSSSSVRPSLDGDRERGRGSLDFRR</sequence>
<dbReference type="AlphaFoldDB" id="A0A2P5I9D3"/>
<dbReference type="InterPro" id="IPR046342">
    <property type="entry name" value="CBS_dom_sf"/>
</dbReference>
<evidence type="ECO:0000256" key="8">
    <source>
        <dbReference type="ARBA" id="ARBA00023122"/>
    </source>
</evidence>
<organism evidence="13 14">
    <name type="scientific">Diaporthe helianthi</name>
    <dbReference type="NCBI Taxonomy" id="158607"/>
    <lineage>
        <taxon>Eukaryota</taxon>
        <taxon>Fungi</taxon>
        <taxon>Dikarya</taxon>
        <taxon>Ascomycota</taxon>
        <taxon>Pezizomycotina</taxon>
        <taxon>Sordariomycetes</taxon>
        <taxon>Sordariomycetidae</taxon>
        <taxon>Diaporthales</taxon>
        <taxon>Diaporthaceae</taxon>
        <taxon>Diaporthe</taxon>
    </lineage>
</organism>
<comment type="similarity">
    <text evidence="3 9">Belongs to the SDS23 family.</text>
</comment>
<dbReference type="InterPro" id="IPR016711">
    <property type="entry name" value="Ssd23"/>
</dbReference>
<feature type="region of interest" description="Disordered" evidence="11">
    <location>
        <begin position="403"/>
        <end position="422"/>
    </location>
</feature>
<feature type="region of interest" description="Disordered" evidence="11">
    <location>
        <begin position="549"/>
        <end position="590"/>
    </location>
</feature>
<feature type="compositionally biased region" description="Polar residues" evidence="11">
    <location>
        <begin position="9"/>
        <end position="35"/>
    </location>
</feature>
<dbReference type="Pfam" id="PF00571">
    <property type="entry name" value="CBS"/>
    <property type="match status" value="1"/>
</dbReference>
<dbReference type="SMART" id="SM00116">
    <property type="entry name" value="CBS"/>
    <property type="match status" value="2"/>
</dbReference>
<dbReference type="InterPro" id="IPR000644">
    <property type="entry name" value="CBS_dom"/>
</dbReference>
<comment type="caution">
    <text evidence="13">The sequence shown here is derived from an EMBL/GenBank/DDBJ whole genome shotgun (WGS) entry which is preliminary data.</text>
</comment>
<dbReference type="OrthoDB" id="449052at2759"/>
<evidence type="ECO:0000256" key="9">
    <source>
        <dbReference type="PIRNR" id="PIRNR018148"/>
    </source>
</evidence>
<evidence type="ECO:0000256" key="2">
    <source>
        <dbReference type="ARBA" id="ARBA00004496"/>
    </source>
</evidence>
<dbReference type="GO" id="GO:0005737">
    <property type="term" value="C:cytoplasm"/>
    <property type="evidence" value="ECO:0007669"/>
    <property type="project" value="UniProtKB-SubCell"/>
</dbReference>
<proteinExistence type="inferred from homology"/>
<evidence type="ECO:0000313" key="13">
    <source>
        <dbReference type="EMBL" id="POS79100.1"/>
    </source>
</evidence>
<dbReference type="InterPro" id="IPR050511">
    <property type="entry name" value="AMPK_gamma/SDS23_families"/>
</dbReference>
<dbReference type="PIRSF" id="PIRSF018148">
    <property type="entry name" value="UCP018148_CBS_YBR214w"/>
    <property type="match status" value="1"/>
</dbReference>
<keyword evidence="14" id="KW-1185">Reference proteome</keyword>
<name>A0A2P5I9D3_DIAHE</name>
<evidence type="ECO:0000256" key="4">
    <source>
        <dbReference type="ARBA" id="ARBA00014106"/>
    </source>
</evidence>
<evidence type="ECO:0000256" key="1">
    <source>
        <dbReference type="ARBA" id="ARBA00002656"/>
    </source>
</evidence>
<evidence type="ECO:0000256" key="11">
    <source>
        <dbReference type="SAM" id="MobiDB-lite"/>
    </source>
</evidence>
<keyword evidence="7" id="KW-0677">Repeat</keyword>
<evidence type="ECO:0000256" key="6">
    <source>
        <dbReference type="ARBA" id="ARBA00022490"/>
    </source>
</evidence>
<feature type="region of interest" description="Disordered" evidence="11">
    <location>
        <begin position="445"/>
        <end position="516"/>
    </location>
</feature>
<feature type="compositionally biased region" description="Basic and acidic residues" evidence="11">
    <location>
        <begin position="575"/>
        <end position="590"/>
    </location>
</feature>
<dbReference type="FunCoup" id="A0A2P5I9D3">
    <property type="interactions" value="199"/>
</dbReference>
<dbReference type="Gene3D" id="3.10.580.10">
    <property type="entry name" value="CBS-domain"/>
    <property type="match status" value="2"/>
</dbReference>
<dbReference type="Proteomes" id="UP000094444">
    <property type="component" value="Unassembled WGS sequence"/>
</dbReference>
<dbReference type="GO" id="GO:0042149">
    <property type="term" value="P:cellular response to glucose starvation"/>
    <property type="evidence" value="ECO:0007669"/>
    <property type="project" value="UniProtKB-UniRule"/>
</dbReference>
<evidence type="ECO:0000256" key="10">
    <source>
        <dbReference type="PROSITE-ProRule" id="PRU00703"/>
    </source>
</evidence>
<dbReference type="GO" id="GO:0030071">
    <property type="term" value="P:regulation of mitotic metaphase/anaphase transition"/>
    <property type="evidence" value="ECO:0007669"/>
    <property type="project" value="InterPro"/>
</dbReference>
<dbReference type="GO" id="GO:0004865">
    <property type="term" value="F:protein serine/threonine phosphatase inhibitor activity"/>
    <property type="evidence" value="ECO:0007669"/>
    <property type="project" value="TreeGrafter"/>
</dbReference>
<dbReference type="STRING" id="158607.A0A2P5I9D3"/>
<dbReference type="SUPFAM" id="SSF54631">
    <property type="entry name" value="CBS-domain pair"/>
    <property type="match status" value="2"/>
</dbReference>
<evidence type="ECO:0000256" key="7">
    <source>
        <dbReference type="ARBA" id="ARBA00022737"/>
    </source>
</evidence>
<accession>A0A2P5I9D3</accession>
<dbReference type="EMBL" id="MAVT02000137">
    <property type="protein sequence ID" value="POS79100.1"/>
    <property type="molecule type" value="Genomic_DNA"/>
</dbReference>
<keyword evidence="8 10" id="KW-0129">CBS domain</keyword>
<feature type="domain" description="CBS" evidence="12">
    <location>
        <begin position="289"/>
        <end position="346"/>
    </location>
</feature>
<keyword evidence="6 9" id="KW-0963">Cytoplasm</keyword>
<gene>
    <name evidence="13" type="ORF">DHEL01_v202493</name>
</gene>
<evidence type="ECO:0000256" key="5">
    <source>
        <dbReference type="ARBA" id="ARBA00020584"/>
    </source>
</evidence>
<dbReference type="InParanoid" id="A0A2P5I9D3"/>
<protein>
    <recommendedName>
        <fullName evidence="4">Protein SDS23</fullName>
    </recommendedName>
    <alternativeName>
        <fullName evidence="5">Protein sds23</fullName>
    </alternativeName>
</protein>
<comment type="function">
    <text evidence="1 9">Involved in DNA replication and cell separation.</text>
</comment>
<evidence type="ECO:0000313" key="14">
    <source>
        <dbReference type="Proteomes" id="UP000094444"/>
    </source>
</evidence>